<evidence type="ECO:0000259" key="2">
    <source>
        <dbReference type="Pfam" id="PF05658"/>
    </source>
</evidence>
<gene>
    <name evidence="5" type="ORF">SAMN05216245_11257</name>
</gene>
<dbReference type="CDD" id="cd12820">
    <property type="entry name" value="LbR_YadA-like"/>
    <property type="match status" value="4"/>
</dbReference>
<feature type="domain" description="Trimeric autotransporter adhesin YadA-like head" evidence="2">
    <location>
        <begin position="1591"/>
        <end position="1615"/>
    </location>
</feature>
<protein>
    <submittedName>
        <fullName evidence="5">Head domain of trimeric autotransporter adhesin</fullName>
    </submittedName>
</protein>
<feature type="non-terminal residue" evidence="5">
    <location>
        <position position="2145"/>
    </location>
</feature>
<dbReference type="OrthoDB" id="1626884at2"/>
<feature type="domain" description="Trimeric autotransporter adhesin YadA-like head" evidence="2">
    <location>
        <begin position="596"/>
        <end position="620"/>
    </location>
</feature>
<feature type="domain" description="Trimeric autotransporter adhesin YadA-like head" evidence="2">
    <location>
        <begin position="535"/>
        <end position="558"/>
    </location>
</feature>
<feature type="domain" description="ESPR" evidence="4">
    <location>
        <begin position="1"/>
        <end position="47"/>
    </location>
</feature>
<feature type="domain" description="Trimeric autotransporter adhesin YadA-like head" evidence="2">
    <location>
        <begin position="1718"/>
        <end position="1741"/>
    </location>
</feature>
<evidence type="ECO:0000313" key="6">
    <source>
        <dbReference type="Proteomes" id="UP000198896"/>
    </source>
</evidence>
<feature type="domain" description="Trimeric autotransporter adhesin YadA-like head" evidence="2">
    <location>
        <begin position="564"/>
        <end position="587"/>
    </location>
</feature>
<evidence type="ECO:0000313" key="5">
    <source>
        <dbReference type="EMBL" id="SFE66762.1"/>
    </source>
</evidence>
<evidence type="ECO:0000256" key="1">
    <source>
        <dbReference type="SAM" id="MobiDB-lite"/>
    </source>
</evidence>
<dbReference type="STRING" id="1123323.SAMN05216245_11257"/>
<feature type="domain" description="Trimeric autotransporter adhesin YadA-like head" evidence="2">
    <location>
        <begin position="735"/>
        <end position="758"/>
    </location>
</feature>
<feature type="domain" description="Trimeric autotransporter adhesin YadA-like head" evidence="2">
    <location>
        <begin position="1821"/>
        <end position="1846"/>
    </location>
</feature>
<feature type="domain" description="Trimeric autotransporter adhesin YadA-like head" evidence="2">
    <location>
        <begin position="824"/>
        <end position="848"/>
    </location>
</feature>
<feature type="domain" description="Trimeric autotransporter adhesin YadA-like head" evidence="2">
    <location>
        <begin position="666"/>
        <end position="689"/>
    </location>
</feature>
<feature type="domain" description="Trimeric autotransporter adhesin YadA-like head" evidence="2">
    <location>
        <begin position="1402"/>
        <end position="1425"/>
    </location>
</feature>
<feature type="region of interest" description="Disordered" evidence="1">
    <location>
        <begin position="785"/>
        <end position="808"/>
    </location>
</feature>
<dbReference type="InterPro" id="IPR008640">
    <property type="entry name" value="Adhesin_Head_dom"/>
</dbReference>
<dbReference type="SUPFAM" id="SSF101967">
    <property type="entry name" value="Adhesin YadA, collagen-binding domain"/>
    <property type="match status" value="5"/>
</dbReference>
<dbReference type="Proteomes" id="UP000198896">
    <property type="component" value="Unassembled WGS sequence"/>
</dbReference>
<evidence type="ECO:0000259" key="4">
    <source>
        <dbReference type="Pfam" id="PF13018"/>
    </source>
</evidence>
<feature type="domain" description="Trimeric autotransporter adhesin YadA-like stalk" evidence="3">
    <location>
        <begin position="1097"/>
        <end position="1119"/>
    </location>
</feature>
<feature type="domain" description="Trimeric autotransporter adhesin YadA-like head" evidence="2">
    <location>
        <begin position="1498"/>
        <end position="1523"/>
    </location>
</feature>
<dbReference type="Pfam" id="PF05658">
    <property type="entry name" value="YadA_head"/>
    <property type="match status" value="17"/>
</dbReference>
<dbReference type="Gene3D" id="2.60.40.4050">
    <property type="match status" value="1"/>
</dbReference>
<feature type="domain" description="Trimeric autotransporter adhesin YadA-like head" evidence="2">
    <location>
        <begin position="639"/>
        <end position="661"/>
    </location>
</feature>
<proteinExistence type="predicted"/>
<feature type="domain" description="Trimeric autotransporter adhesin YadA-like head" evidence="2">
    <location>
        <begin position="980"/>
        <end position="1004"/>
    </location>
</feature>
<feature type="domain" description="Trimeric autotransporter adhesin YadA-like stalk" evidence="3">
    <location>
        <begin position="1896"/>
        <end position="1937"/>
    </location>
</feature>
<name>A0A1I2CF15_9FIRM</name>
<organism evidence="5 6">
    <name type="scientific">Succiniclasticum ruminis DSM 9236</name>
    <dbReference type="NCBI Taxonomy" id="1123323"/>
    <lineage>
        <taxon>Bacteria</taxon>
        <taxon>Bacillati</taxon>
        <taxon>Bacillota</taxon>
        <taxon>Negativicutes</taxon>
        <taxon>Acidaminococcales</taxon>
        <taxon>Acidaminococcaceae</taxon>
        <taxon>Succiniclasticum</taxon>
    </lineage>
</organism>
<reference evidence="5 6" key="1">
    <citation type="submission" date="2016-10" db="EMBL/GenBank/DDBJ databases">
        <authorList>
            <person name="de Groot N.N."/>
        </authorList>
    </citation>
    <scope>NUCLEOTIDE SEQUENCE [LARGE SCALE GENOMIC DNA]</scope>
    <source>
        <strain evidence="5 6">DSM 9236</strain>
    </source>
</reference>
<feature type="domain" description="Trimeric autotransporter adhesin YadA-like head" evidence="2">
    <location>
        <begin position="1177"/>
        <end position="1203"/>
    </location>
</feature>
<evidence type="ECO:0000259" key="3">
    <source>
        <dbReference type="Pfam" id="PF05662"/>
    </source>
</evidence>
<accession>A0A1I2CF15</accession>
<dbReference type="Gene3D" id="2.150.10.10">
    <property type="entry name" value="Serralysin-like metalloprotease, C-terminal"/>
    <property type="match status" value="14"/>
</dbReference>
<feature type="domain" description="Trimeric autotransporter adhesin YadA-like head" evidence="2">
    <location>
        <begin position="1566"/>
        <end position="1586"/>
    </location>
</feature>
<dbReference type="Pfam" id="PF05662">
    <property type="entry name" value="YadA_stalk"/>
    <property type="match status" value="2"/>
</dbReference>
<feature type="domain" description="Trimeric autotransporter adhesin YadA-like head" evidence="2">
    <location>
        <begin position="1292"/>
        <end position="1310"/>
    </location>
</feature>
<dbReference type="Pfam" id="PF13018">
    <property type="entry name" value="ESPR"/>
    <property type="match status" value="1"/>
</dbReference>
<dbReference type="EMBL" id="FONL01000012">
    <property type="protein sequence ID" value="SFE66762.1"/>
    <property type="molecule type" value="Genomic_DNA"/>
</dbReference>
<keyword evidence="6" id="KW-1185">Reference proteome</keyword>
<dbReference type="InterPro" id="IPR008635">
    <property type="entry name" value="Coiled_stalk_dom"/>
</dbReference>
<sequence length="2145" mass="221345">MNRIYKVIWSKTRNCYVAVSELAKNHGKDNVRSEKRGIVKGASSLALCIALSLGVTGSAWADETITGNLTVTGDTIKVGTDGTITVDANHNSIFGESNTLENRLNSTNKNQYDTLLGNSNYIYYGNYTTAIGYRNRIGSTSYPSVYSNYSTAIGYSNSVTGSYQTAIGNSNNIYNASSNNYGSNNSTAIGSSNTVYGGQNIAIGSDNDIRGKDNVNTNNNVAIGQYAHIIGDSNGSNIAIGSSAYITDYYLSNGSPTTTTSFGDSYWSVQSPIRDSIAMGASSYALSSRVTAVGNFTRVVGPNSSAFGYGAQIYGQRNNTAIGNYSLAGFPYAKKYDDQTGRYVKDSLYGADNTAVGSYSMAGSGYNNVAIGARSRAGYWSQVSYDERMAALQASAMEQYGDYDGYMNEVQRRAGEIIDAQINGNPPEGYDEWSEEQKDSYRNWQMNQYLYSSPSHVNMYDGNTAEDTGGSRIINDILFEQWLKMKNNNQIQSDDYSTAVGVEASAEGVGQTAIGGHAQALGWSSMAVGLGSKSTGASSMAIGESSLASGDASMAIGNTSESRGYKTLAIGPQTKAFGDESIAIGLGNYDNTQTWGYRATAIGINAHADTSSAIAIGDGAKIDYDGAGADILQRRIAMNAIAVGQNARAAALDGTAVGRNTKAIMRNATAYGNNAHANAWNSIAIGNKAIAGKAERIYLEKKNEKGDVIGYEVLPTVKVTDDDGLKYVTQGAEFGDSAVAIGNRAKAIKEYTTAVGAGTNAEGWHAVAVGDSNQATGKFSTAIGAGWSENYTPGEENDDGSSADKDSINTEGDRIYTAMGANQAGGDYSTAVGYMNQTVGTQSTALGKDNAISGLSSLGIGAGNEVGAVDKGDNGVLSADQENTVSGYAVGSYNKITGTEDSNAGAFGANNTVAGENGYAVGNSNAINEGAVTSFVAGNNNIIDADAANSFVVANNVKATKEQTVVVGHHNISDKEQVFGKNSISIGTDAQASELSAVAVGANATVTETTIGGVALGSDSVADRRAGWRGENPLGVPTKDDEGHSILGTPAWTSTASAVSVGGGTVAKTNKNGEYIDVSGQVVETADKAAQVIATRQITNVAAGTEDTDAVNMAQLKGFAAHYYSVNTDPTEEGDTPEAPDSNFNNDGAIGAEAIAAGFYSTAIGKESSALGNKTLATGRKSVASGYKSTAAGEESISLGHEAVSGALVKFSTTGEGTDIHYASEIIKGGEHNEYIFLPGETDGNKIVVAYNTNPEHLGYYKANPDGNGGYVADPDTVLDKNEVEKVLNMGGISIGSYAHAEGNRSLAVGRATGAYDKNSAAMGIASMAMGHGGLAIGHNASAGALVDTELEDDGTYSAHVILENGSPVASGGVGGITIGSFAHALGNKAISVGRASGAYDEDSMALGLYANAYGKGSQAIGHNATVGAQVKIEHDETTDTYTTTLIRDDKGESMKRTNVSGEVAKEGDDLSFGGVAIGSYSHTAGNRALAVGRASGAYGENSTAMGIYSNAMGQGSIALGHGTSTGVKAEIVPSGEEGTAEYADGLWTTKLDTDSTGNPISNGNDGGIAIGSYAHTEGTRAMAIGRVSGAYGTNSTVVGLHSNAYGEGSMAFGHGVTAGDKDTPYASQIKDLHNNPNLSYDLDGNDDYGINPDNVVGAVAIGSYAEATARGTLSVGRYSKAQSAYSTAMGIRAEVAKGAKNGIAIGREVTVGTDDGGENSVAIGKQSTVTGSNSIAIGTGHVVVGNKSGAFGDPNKVNGDSSYILGNNSEIGTITSSGTTGGETNADIAVNNAFIIGNDSKIADKDAEGGLVFGSGAQVSKENGVALGNNTNVTLADSVALGSDALAGEKRGYEKPADNDVVVGNLTYSSSRFAGTGGEVIGTVSVGDEGKVRTITNVAAGRITADSTDAINGSQLYAAYDQLPWKVGIGKDGGTNGKDDAGALEQSVVWKQDEKNDRSNVKFIAGKGIDISKADIENGYGVKVSSKFESATVEDGKITQITYDGDTYDIASEDTDTTYSYTDTTENAKKDDASVVQQITVTENKPDGTTEEVAKFTDTDTHNGLKNDENQVTYVDGEGSVTITDQDGNTTKITGIKLGTDTDTHNGLKNDENTVVYNENGEGSVTITDQDGNTTTINNIVNTT</sequence>
<dbReference type="Gene3D" id="6.10.250.2120">
    <property type="match status" value="1"/>
</dbReference>
<dbReference type="InterPro" id="IPR011049">
    <property type="entry name" value="Serralysin-like_metalloprot_C"/>
</dbReference>
<dbReference type="InterPro" id="IPR024973">
    <property type="entry name" value="ESPR"/>
</dbReference>
<feature type="domain" description="Trimeric autotransporter adhesin YadA-like head" evidence="2">
    <location>
        <begin position="765"/>
        <end position="786"/>
    </location>
</feature>
<dbReference type="GO" id="GO:0019867">
    <property type="term" value="C:outer membrane"/>
    <property type="evidence" value="ECO:0007669"/>
    <property type="project" value="InterPro"/>
</dbReference>
<dbReference type="Gene3D" id="1.20.5.170">
    <property type="match status" value="1"/>
</dbReference>